<evidence type="ECO:0000313" key="1">
    <source>
        <dbReference type="EMBL" id="MFB5685159.1"/>
    </source>
</evidence>
<name>A0ABV5BI92_9BACL</name>
<reference evidence="1 2" key="1">
    <citation type="submission" date="2024-09" db="EMBL/GenBank/DDBJ databases">
        <authorList>
            <person name="Ruan L."/>
        </authorList>
    </citation>
    <scope>NUCLEOTIDE SEQUENCE [LARGE SCALE GENOMIC DNA]</scope>
    <source>
        <strain evidence="1 2">D33</strain>
    </source>
</reference>
<keyword evidence="2" id="KW-1185">Reference proteome</keyword>
<comment type="caution">
    <text evidence="1">The sequence shown here is derived from an EMBL/GenBank/DDBJ whole genome shotgun (WGS) entry which is preliminary data.</text>
</comment>
<dbReference type="InterPro" id="IPR047589">
    <property type="entry name" value="DUF11_rpt"/>
</dbReference>
<protein>
    <submittedName>
        <fullName evidence="1">Uncharacterized protein</fullName>
    </submittedName>
</protein>
<accession>A0ABV5BI92</accession>
<dbReference type="Proteomes" id="UP001580407">
    <property type="component" value="Unassembled WGS sequence"/>
</dbReference>
<evidence type="ECO:0000313" key="2">
    <source>
        <dbReference type="Proteomes" id="UP001580407"/>
    </source>
</evidence>
<dbReference type="RefSeq" id="WP_375528816.1">
    <property type="nucleotide sequence ID" value="NZ_JBHILM010000060.1"/>
</dbReference>
<dbReference type="EMBL" id="JBHILM010000060">
    <property type="protein sequence ID" value="MFB5685159.1"/>
    <property type="molecule type" value="Genomic_DNA"/>
</dbReference>
<sequence length="351" mass="39686">MELFDKADRLGMKWISNTEGHSAWLHIEDRSYCIVRAPLIWYSEQPASTVEIVTERDKLTVELESVFRDSSTGRYVHIKDITFFVQMNSDSVYVVTPKSGDPGDLVWHLPIIYNCPFLPPCHLSLHVQAEPDALLWESWQASLPEITTDLSLPSELHVLEGNTHRSYMDTFSMDKGLKNQPLYPKVREESPHPYLIAQRVVARDAVMNLAQSADHSVIKLGDIVTSRTVITNTGSTTCMYVQYRTTLPECARLVPGTFVINGIDVPMETDSINVITVILRNMPVGDLLDVSFKMEIHKESEIEKFYMSSVLDYHFEAVDGRLLIGNQPSNVVEFIWGEPEEASAPPSEAEK</sequence>
<proteinExistence type="predicted"/>
<organism evidence="1 2">
    <name type="scientific">Paenibacillus terreus</name>
    <dbReference type="NCBI Taxonomy" id="1387834"/>
    <lineage>
        <taxon>Bacteria</taxon>
        <taxon>Bacillati</taxon>
        <taxon>Bacillota</taxon>
        <taxon>Bacilli</taxon>
        <taxon>Bacillales</taxon>
        <taxon>Paenibacillaceae</taxon>
        <taxon>Paenibacillus</taxon>
    </lineage>
</organism>
<dbReference type="NCBIfam" id="TIGR01451">
    <property type="entry name" value="B_ant_repeat"/>
    <property type="match status" value="1"/>
</dbReference>
<gene>
    <name evidence="1" type="ORF">ACE3NQ_30070</name>
</gene>